<dbReference type="Pfam" id="PF07832">
    <property type="entry name" value="Bse634I"/>
    <property type="match status" value="1"/>
</dbReference>
<proteinExistence type="predicted"/>
<dbReference type="Gene3D" id="3.40.91.10">
    <property type="match status" value="1"/>
</dbReference>
<dbReference type="OrthoDB" id="581673at2"/>
<evidence type="ECO:0008006" key="3">
    <source>
        <dbReference type="Google" id="ProtNLM"/>
    </source>
</evidence>
<dbReference type="RefSeq" id="WP_095725135.1">
    <property type="nucleotide sequence ID" value="NZ_NTFS01000758.1"/>
</dbReference>
<accession>A0A2A2T9U1</accession>
<dbReference type="Proteomes" id="UP000218238">
    <property type="component" value="Unassembled WGS sequence"/>
</dbReference>
<reference evidence="1 2" key="1">
    <citation type="submission" date="2017-08" db="EMBL/GenBank/DDBJ databases">
        <title>Draft genome sequence of filamentous cyanobacterium Calothrix elsteri CCALA 953.</title>
        <authorList>
            <person name="Gagunashvili A.N."/>
            <person name="Elster J."/>
            <person name="Andresson O.S."/>
        </authorList>
    </citation>
    <scope>NUCLEOTIDE SEQUENCE [LARGE SCALE GENOMIC DNA]</scope>
    <source>
        <strain evidence="1 2">CCALA 953</strain>
    </source>
</reference>
<sequence>MRIDKKKVFCELLNYELPEPQQLISELFKSFDIRVRQLNANVTMGALNNAHGDWYEWLIGIAAWNYCIDNPGSYLTIPLPNVTQFDIATLYKEDIKFIIQELRDNVESRASVSLITSNPDFVIINPEKLDFSHDKSNKITHIDISCINSFH</sequence>
<dbReference type="InterPro" id="IPR012415">
    <property type="entry name" value="Restrct_endonuc_II_Cfr10I"/>
</dbReference>
<dbReference type="SUPFAM" id="SSF52980">
    <property type="entry name" value="Restriction endonuclease-like"/>
    <property type="match status" value="1"/>
</dbReference>
<dbReference type="AlphaFoldDB" id="A0A2A2T9U1"/>
<evidence type="ECO:0000313" key="1">
    <source>
        <dbReference type="EMBL" id="PAX45685.1"/>
    </source>
</evidence>
<comment type="caution">
    <text evidence="1">The sequence shown here is derived from an EMBL/GenBank/DDBJ whole genome shotgun (WGS) entry which is preliminary data.</text>
</comment>
<dbReference type="EMBL" id="NTFS01000758">
    <property type="protein sequence ID" value="PAX45685.1"/>
    <property type="molecule type" value="Genomic_DNA"/>
</dbReference>
<gene>
    <name evidence="1" type="ORF">CK510_30500</name>
</gene>
<dbReference type="InterPro" id="IPR011335">
    <property type="entry name" value="Restrct_endonuc-II-like"/>
</dbReference>
<keyword evidence="2" id="KW-1185">Reference proteome</keyword>
<organism evidence="1 2">
    <name type="scientific">Brunnivagina elsteri CCALA 953</name>
    <dbReference type="NCBI Taxonomy" id="987040"/>
    <lineage>
        <taxon>Bacteria</taxon>
        <taxon>Bacillati</taxon>
        <taxon>Cyanobacteriota</taxon>
        <taxon>Cyanophyceae</taxon>
        <taxon>Nostocales</taxon>
        <taxon>Calotrichaceae</taxon>
        <taxon>Brunnivagina</taxon>
    </lineage>
</organism>
<protein>
    <recommendedName>
        <fullName evidence="3">Restriction endonuclease</fullName>
    </recommendedName>
</protein>
<name>A0A2A2T9U1_9CYAN</name>
<evidence type="ECO:0000313" key="2">
    <source>
        <dbReference type="Proteomes" id="UP000218238"/>
    </source>
</evidence>